<gene>
    <name evidence="1" type="ordered locus">RHA1_ro00614</name>
</gene>
<evidence type="ECO:0000313" key="2">
    <source>
        <dbReference type="Proteomes" id="UP000008710"/>
    </source>
</evidence>
<organism evidence="1 2">
    <name type="scientific">Rhodococcus jostii (strain RHA1)</name>
    <dbReference type="NCBI Taxonomy" id="101510"/>
    <lineage>
        <taxon>Bacteria</taxon>
        <taxon>Bacillati</taxon>
        <taxon>Actinomycetota</taxon>
        <taxon>Actinomycetes</taxon>
        <taxon>Mycobacteriales</taxon>
        <taxon>Nocardiaceae</taxon>
        <taxon>Rhodococcus</taxon>
    </lineage>
</organism>
<sequence length="82" mass="8821">MHPAGETDRLALFPRVLLNRGTSMLLTVTAVGLRSRRGRDAGLEWLMGSAQFEDTPAVLKLGRTAGRITGLPRAGFLETGQS</sequence>
<evidence type="ECO:0000313" key="1">
    <source>
        <dbReference type="EMBL" id="ABG92449.1"/>
    </source>
</evidence>
<accession>Q0SJ37</accession>
<dbReference type="EMBL" id="CP000431">
    <property type="protein sequence ID" value="ABG92449.1"/>
    <property type="molecule type" value="Genomic_DNA"/>
</dbReference>
<reference evidence="2" key="1">
    <citation type="journal article" date="2006" name="Proc. Natl. Acad. Sci. U.S.A.">
        <title>The complete genome of Rhodococcus sp. RHA1 provides insights into a catabolic powerhouse.</title>
        <authorList>
            <person name="McLeod M.P."/>
            <person name="Warren R.L."/>
            <person name="Hsiao W.W.L."/>
            <person name="Araki N."/>
            <person name="Myhre M."/>
            <person name="Fernandes C."/>
            <person name="Miyazawa D."/>
            <person name="Wong W."/>
            <person name="Lillquist A.L."/>
            <person name="Wang D."/>
            <person name="Dosanjh M."/>
            <person name="Hara H."/>
            <person name="Petrescu A."/>
            <person name="Morin R.D."/>
            <person name="Yang G."/>
            <person name="Stott J.M."/>
            <person name="Schein J.E."/>
            <person name="Shin H."/>
            <person name="Smailus D."/>
            <person name="Siddiqui A.S."/>
            <person name="Marra M.A."/>
            <person name="Jones S.J.M."/>
            <person name="Holt R."/>
            <person name="Brinkman F.S.L."/>
            <person name="Miyauchi K."/>
            <person name="Fukuda M."/>
            <person name="Davies J.E."/>
            <person name="Mohn W.W."/>
            <person name="Eltis L.D."/>
        </authorList>
    </citation>
    <scope>NUCLEOTIDE SEQUENCE [LARGE SCALE GENOMIC DNA]</scope>
    <source>
        <strain evidence="2">RHA1</strain>
    </source>
</reference>
<proteinExistence type="predicted"/>
<dbReference type="KEGG" id="rha:RHA1_ro00614"/>
<dbReference type="Proteomes" id="UP000008710">
    <property type="component" value="Chromosome"/>
</dbReference>
<dbReference type="HOGENOM" id="CLU_2556025_0_0_11"/>
<dbReference type="AlphaFoldDB" id="Q0SJ37"/>
<protein>
    <submittedName>
        <fullName evidence="1">Uncharacterized protein</fullName>
    </submittedName>
</protein>
<name>Q0SJ37_RHOJR</name>